<name>A0A0F9D6Y3_9ZZZZ</name>
<feature type="non-terminal residue" evidence="1">
    <location>
        <position position="607"/>
    </location>
</feature>
<sequence>KDVFLPKKGRPGPVEIHLTNDIVLIIFDSQWWFHEFEKSYSGIVDEADIFVQIEDAVSRNRDKKIIFAAHHPLYSVGNHGGHFPGSSILFPLVESHPALWIPLPGFLYTGFRKYLGMGQDLANPHYKLLKEALLETFEGHSDIIYAAGHEHNLQYTKKGELHHIISGAAGISTYAAQNKKTDYAQMQKGFARLAFYDNGDTWLEMYTTSEDLAFRSKLYNKPLYEKERIEKYLSEIDYSDSTITTNPNGEKYQASKLKRVFFGDNYRDEWMIPVEVPVFDFNKEKGGLEIVKKGGGGQTKSLRLENKEEKQWVLRSIEKDPSKVIPEVVKMKLAIDLAQDQMSSYLPWAALSVPRLADAAEIYHANPKVVYLTKDPRLGAYKDDVWEGMYLFEERNRGNREDVESFGRSKEIISTPDMFDDLLDDHDNRMDEEHFLKCRLFDVFIGDWDRHEDQWSWAKFDGKDKQTIYRAVPRDRDQTFFLNEGFFPWISSRKFALRINQGFDYEIDDMGGLVSQGKWLDRRFLSELTKEDWIKAAEKMQASLTDDILTNAIYDMPPQIAEVKGAETISKLKARREQMPEFAEEHYLIISKKVDIVGSDKREQFLV</sequence>
<gene>
    <name evidence="1" type="ORF">LCGC14_2236500</name>
</gene>
<evidence type="ECO:0008006" key="2">
    <source>
        <dbReference type="Google" id="ProtNLM"/>
    </source>
</evidence>
<dbReference type="EMBL" id="LAZR01030201">
    <property type="protein sequence ID" value="KKL57329.1"/>
    <property type="molecule type" value="Genomic_DNA"/>
</dbReference>
<dbReference type="SUPFAM" id="SSF56300">
    <property type="entry name" value="Metallo-dependent phosphatases"/>
    <property type="match status" value="1"/>
</dbReference>
<comment type="caution">
    <text evidence="1">The sequence shown here is derived from an EMBL/GenBank/DDBJ whole genome shotgun (WGS) entry which is preliminary data.</text>
</comment>
<accession>A0A0F9D6Y3</accession>
<dbReference type="AlphaFoldDB" id="A0A0F9D6Y3"/>
<evidence type="ECO:0000313" key="1">
    <source>
        <dbReference type="EMBL" id="KKL57329.1"/>
    </source>
</evidence>
<dbReference type="Gene3D" id="3.60.21.10">
    <property type="match status" value="1"/>
</dbReference>
<reference evidence="1" key="1">
    <citation type="journal article" date="2015" name="Nature">
        <title>Complex archaea that bridge the gap between prokaryotes and eukaryotes.</title>
        <authorList>
            <person name="Spang A."/>
            <person name="Saw J.H."/>
            <person name="Jorgensen S.L."/>
            <person name="Zaremba-Niedzwiedzka K."/>
            <person name="Martijn J."/>
            <person name="Lind A.E."/>
            <person name="van Eijk R."/>
            <person name="Schleper C."/>
            <person name="Guy L."/>
            <person name="Ettema T.J."/>
        </authorList>
    </citation>
    <scope>NUCLEOTIDE SEQUENCE</scope>
</reference>
<proteinExistence type="predicted"/>
<organism evidence="1">
    <name type="scientific">marine sediment metagenome</name>
    <dbReference type="NCBI Taxonomy" id="412755"/>
    <lineage>
        <taxon>unclassified sequences</taxon>
        <taxon>metagenomes</taxon>
        <taxon>ecological metagenomes</taxon>
    </lineage>
</organism>
<protein>
    <recommendedName>
        <fullName evidence="2">Calcineurin-like phosphoesterase domain-containing protein</fullName>
    </recommendedName>
</protein>
<feature type="non-terminal residue" evidence="1">
    <location>
        <position position="1"/>
    </location>
</feature>
<dbReference type="InterPro" id="IPR029052">
    <property type="entry name" value="Metallo-depent_PP-like"/>
</dbReference>